<name>E3RI62_PYRTT</name>
<dbReference type="KEGG" id="pte:PTT_07677"/>
<protein>
    <submittedName>
        <fullName evidence="2">Uncharacterized protein</fullName>
    </submittedName>
</protein>
<dbReference type="Proteomes" id="UP000001067">
    <property type="component" value="Unassembled WGS sequence"/>
</dbReference>
<sequence length="72" mass="7733">MATTVHIDFSKHSGTRDSGPTPSWIRWSASLVESASSSPYVSSPSHAQIAGTSGRDFACSMNRPYIFKTPVS</sequence>
<evidence type="ECO:0000313" key="2">
    <source>
        <dbReference type="EMBL" id="EFQ94587.1"/>
    </source>
</evidence>
<proteinExistence type="predicted"/>
<accession>E3RI62</accession>
<evidence type="ECO:0000256" key="1">
    <source>
        <dbReference type="SAM" id="MobiDB-lite"/>
    </source>
</evidence>
<organism evidence="3">
    <name type="scientific">Pyrenophora teres f. teres (strain 0-1)</name>
    <name type="common">Barley net blotch fungus</name>
    <name type="synonym">Drechslera teres f. teres</name>
    <dbReference type="NCBI Taxonomy" id="861557"/>
    <lineage>
        <taxon>Eukaryota</taxon>
        <taxon>Fungi</taxon>
        <taxon>Dikarya</taxon>
        <taxon>Ascomycota</taxon>
        <taxon>Pezizomycotina</taxon>
        <taxon>Dothideomycetes</taxon>
        <taxon>Pleosporomycetidae</taxon>
        <taxon>Pleosporales</taxon>
        <taxon>Pleosporineae</taxon>
        <taxon>Pleosporaceae</taxon>
        <taxon>Pyrenophora</taxon>
    </lineage>
</organism>
<dbReference type="AlphaFoldDB" id="E3RI62"/>
<dbReference type="EMBL" id="GL533235">
    <property type="protein sequence ID" value="EFQ94587.1"/>
    <property type="molecule type" value="Genomic_DNA"/>
</dbReference>
<keyword evidence="3" id="KW-1185">Reference proteome</keyword>
<reference evidence="2 3" key="1">
    <citation type="journal article" date="2010" name="Genome Biol.">
        <title>A first genome assembly of the barley fungal pathogen Pyrenophora teres f. teres.</title>
        <authorList>
            <person name="Ellwood S.R."/>
            <person name="Liu Z."/>
            <person name="Syme R.A."/>
            <person name="Lai Z."/>
            <person name="Hane J.K."/>
            <person name="Keiper F."/>
            <person name="Moffat C.S."/>
            <person name="Oliver R.P."/>
            <person name="Friesen T.L."/>
        </authorList>
    </citation>
    <scope>NUCLEOTIDE SEQUENCE [LARGE SCALE GENOMIC DNA]</scope>
    <source>
        <strain evidence="2 3">0-1</strain>
    </source>
</reference>
<evidence type="ECO:0000313" key="3">
    <source>
        <dbReference type="Proteomes" id="UP000001067"/>
    </source>
</evidence>
<feature type="region of interest" description="Disordered" evidence="1">
    <location>
        <begin position="1"/>
        <end position="21"/>
    </location>
</feature>
<dbReference type="HOGENOM" id="CLU_2723434_0_0_1"/>
<gene>
    <name evidence="2" type="ORF">PTT_07677</name>
</gene>